<proteinExistence type="predicted"/>
<sequence length="103" mass="11615">MELKPSITAIFLLFLLFAAPCFSRGLYPWRLEVAKKDSGIYDIDYRGPETHSYKPPPNLSGAKPSAHGERVMAPHKSKGLRAANARKIVRHYPLFINLSSYLN</sequence>
<gene>
    <name evidence="3" type="ORF">F0562_016445</name>
</gene>
<dbReference type="Proteomes" id="UP000325577">
    <property type="component" value="Linkage Group LG7"/>
</dbReference>
<feature type="signal peptide" evidence="2">
    <location>
        <begin position="1"/>
        <end position="23"/>
    </location>
</feature>
<name>A0A5J4ZNX9_9ASTE</name>
<feature type="chain" id="PRO_5023887097" evidence="2">
    <location>
        <begin position="24"/>
        <end position="103"/>
    </location>
</feature>
<keyword evidence="2" id="KW-0732">Signal</keyword>
<keyword evidence="4" id="KW-1185">Reference proteome</keyword>
<evidence type="ECO:0000256" key="2">
    <source>
        <dbReference type="SAM" id="SignalP"/>
    </source>
</evidence>
<dbReference type="AlphaFoldDB" id="A0A5J4ZNX9"/>
<dbReference type="EMBL" id="CM018050">
    <property type="protein sequence ID" value="KAA8518781.1"/>
    <property type="molecule type" value="Genomic_DNA"/>
</dbReference>
<reference evidence="3 4" key="1">
    <citation type="submission" date="2019-09" db="EMBL/GenBank/DDBJ databases">
        <title>A chromosome-level genome assembly of the Chinese tupelo Nyssa sinensis.</title>
        <authorList>
            <person name="Yang X."/>
            <person name="Kang M."/>
            <person name="Yang Y."/>
            <person name="Xiong H."/>
            <person name="Wang M."/>
            <person name="Zhang Z."/>
            <person name="Wang Z."/>
            <person name="Wu H."/>
            <person name="Ma T."/>
            <person name="Liu J."/>
            <person name="Xi Z."/>
        </authorList>
    </citation>
    <scope>NUCLEOTIDE SEQUENCE [LARGE SCALE GENOMIC DNA]</scope>
    <source>
        <strain evidence="3">J267</strain>
        <tissue evidence="3">Leaf</tissue>
    </source>
</reference>
<organism evidence="3 4">
    <name type="scientific">Nyssa sinensis</name>
    <dbReference type="NCBI Taxonomy" id="561372"/>
    <lineage>
        <taxon>Eukaryota</taxon>
        <taxon>Viridiplantae</taxon>
        <taxon>Streptophyta</taxon>
        <taxon>Embryophyta</taxon>
        <taxon>Tracheophyta</taxon>
        <taxon>Spermatophyta</taxon>
        <taxon>Magnoliopsida</taxon>
        <taxon>eudicotyledons</taxon>
        <taxon>Gunneridae</taxon>
        <taxon>Pentapetalae</taxon>
        <taxon>asterids</taxon>
        <taxon>Cornales</taxon>
        <taxon>Nyssaceae</taxon>
        <taxon>Nyssa</taxon>
    </lineage>
</organism>
<feature type="region of interest" description="Disordered" evidence="1">
    <location>
        <begin position="48"/>
        <end position="67"/>
    </location>
</feature>
<evidence type="ECO:0000313" key="3">
    <source>
        <dbReference type="EMBL" id="KAA8518781.1"/>
    </source>
</evidence>
<evidence type="ECO:0000313" key="4">
    <source>
        <dbReference type="Proteomes" id="UP000325577"/>
    </source>
</evidence>
<evidence type="ECO:0000256" key="1">
    <source>
        <dbReference type="SAM" id="MobiDB-lite"/>
    </source>
</evidence>
<accession>A0A5J4ZNX9</accession>
<dbReference type="OrthoDB" id="1932094at2759"/>
<protein>
    <submittedName>
        <fullName evidence="3">Uncharacterized protein</fullName>
    </submittedName>
</protein>